<evidence type="ECO:0000313" key="2">
    <source>
        <dbReference type="EMBL" id="KAL2632845.1"/>
    </source>
</evidence>
<dbReference type="Proteomes" id="UP001605036">
    <property type="component" value="Unassembled WGS sequence"/>
</dbReference>
<proteinExistence type="predicted"/>
<evidence type="ECO:0000313" key="3">
    <source>
        <dbReference type="Proteomes" id="UP001605036"/>
    </source>
</evidence>
<dbReference type="EMBL" id="JBHFFA010000003">
    <property type="protein sequence ID" value="KAL2632845.1"/>
    <property type="molecule type" value="Genomic_DNA"/>
</dbReference>
<reference evidence="2 3" key="1">
    <citation type="submission" date="2024-09" db="EMBL/GenBank/DDBJ databases">
        <title>Chromosome-scale assembly of Riccia fluitans.</title>
        <authorList>
            <person name="Paukszto L."/>
            <person name="Sawicki J."/>
            <person name="Karawczyk K."/>
            <person name="Piernik-Szablinska J."/>
            <person name="Szczecinska M."/>
            <person name="Mazdziarz M."/>
        </authorList>
    </citation>
    <scope>NUCLEOTIDE SEQUENCE [LARGE SCALE GENOMIC DNA]</scope>
    <source>
        <strain evidence="2">Rf_01</strain>
        <tissue evidence="2">Aerial parts of the thallus</tissue>
    </source>
</reference>
<accession>A0ABD1YQR4</accession>
<comment type="caution">
    <text evidence="2">The sequence shown here is derived from an EMBL/GenBank/DDBJ whole genome shotgun (WGS) entry which is preliminary data.</text>
</comment>
<evidence type="ECO:0000256" key="1">
    <source>
        <dbReference type="SAM" id="MobiDB-lite"/>
    </source>
</evidence>
<keyword evidence="3" id="KW-1185">Reference proteome</keyword>
<gene>
    <name evidence="2" type="ORF">R1flu_004324</name>
</gene>
<protein>
    <submittedName>
        <fullName evidence="2">Uncharacterized protein</fullName>
    </submittedName>
</protein>
<name>A0ABD1YQR4_9MARC</name>
<dbReference type="AlphaFoldDB" id="A0ABD1YQR4"/>
<sequence length="98" mass="10889">MKREVLAHSWTITSKRIMPPMPTREKPNHEGAATSRTLITRTYSVNTSTLSAPRSTPAGDSFELKKWVGRLAIEIVVTLATVRERPISRNNLRGDGCA</sequence>
<feature type="region of interest" description="Disordered" evidence="1">
    <location>
        <begin position="16"/>
        <end position="38"/>
    </location>
</feature>
<organism evidence="2 3">
    <name type="scientific">Riccia fluitans</name>
    <dbReference type="NCBI Taxonomy" id="41844"/>
    <lineage>
        <taxon>Eukaryota</taxon>
        <taxon>Viridiplantae</taxon>
        <taxon>Streptophyta</taxon>
        <taxon>Embryophyta</taxon>
        <taxon>Marchantiophyta</taxon>
        <taxon>Marchantiopsida</taxon>
        <taxon>Marchantiidae</taxon>
        <taxon>Marchantiales</taxon>
        <taxon>Ricciaceae</taxon>
        <taxon>Riccia</taxon>
    </lineage>
</organism>